<dbReference type="InParanoid" id="A0A482WX50"/>
<comment type="caution">
    <text evidence="2">The sequence shown here is derived from an EMBL/GenBank/DDBJ whole genome shotgun (WGS) entry which is preliminary data.</text>
</comment>
<dbReference type="EMBL" id="QKKF02023541">
    <property type="protein sequence ID" value="RZF37630.1"/>
    <property type="molecule type" value="Genomic_DNA"/>
</dbReference>
<proteinExistence type="predicted"/>
<accession>A0A482WX50</accession>
<organism evidence="2 3">
    <name type="scientific">Laodelphax striatellus</name>
    <name type="common">Small brown planthopper</name>
    <name type="synonym">Delphax striatella</name>
    <dbReference type="NCBI Taxonomy" id="195883"/>
    <lineage>
        <taxon>Eukaryota</taxon>
        <taxon>Metazoa</taxon>
        <taxon>Ecdysozoa</taxon>
        <taxon>Arthropoda</taxon>
        <taxon>Hexapoda</taxon>
        <taxon>Insecta</taxon>
        <taxon>Pterygota</taxon>
        <taxon>Neoptera</taxon>
        <taxon>Paraneoptera</taxon>
        <taxon>Hemiptera</taxon>
        <taxon>Auchenorrhyncha</taxon>
        <taxon>Fulgoroidea</taxon>
        <taxon>Delphacidae</taxon>
        <taxon>Criomorphinae</taxon>
        <taxon>Laodelphax</taxon>
    </lineage>
</organism>
<gene>
    <name evidence="2" type="ORF">LSTR_LSTR009711</name>
</gene>
<dbReference type="AlphaFoldDB" id="A0A482WX50"/>
<protein>
    <submittedName>
        <fullName evidence="2">Uncharacterized protein</fullName>
    </submittedName>
</protein>
<evidence type="ECO:0000313" key="2">
    <source>
        <dbReference type="EMBL" id="RZF37630.1"/>
    </source>
</evidence>
<keyword evidence="3" id="KW-1185">Reference proteome</keyword>
<dbReference type="Proteomes" id="UP000291343">
    <property type="component" value="Unassembled WGS sequence"/>
</dbReference>
<name>A0A482WX50_LAOST</name>
<sequence>MALKSTLIVLTAVAQLSTFCQAQTLDCGCSVPRIYSVGDCCNGLRKTVIVKNDQPCCSSGFGTCGCGTCGCNKKSGDTIVIKEPSTCCGASPAVVGPYYGGLNSYYGGYGPYGCGSACGNAAGYPYTYGYNGCGSGYGYGSSCGCGCGCGSTCGCRCSSTCGKTCGDTIVIKEPTCRCSAC</sequence>
<reference evidence="2 3" key="1">
    <citation type="journal article" date="2017" name="Gigascience">
        <title>Genome sequence of the small brown planthopper, Laodelphax striatellus.</title>
        <authorList>
            <person name="Zhu J."/>
            <person name="Jiang F."/>
            <person name="Wang X."/>
            <person name="Yang P."/>
            <person name="Bao Y."/>
            <person name="Zhao W."/>
            <person name="Wang W."/>
            <person name="Lu H."/>
            <person name="Wang Q."/>
            <person name="Cui N."/>
            <person name="Li J."/>
            <person name="Chen X."/>
            <person name="Luo L."/>
            <person name="Yu J."/>
            <person name="Kang L."/>
            <person name="Cui F."/>
        </authorList>
    </citation>
    <scope>NUCLEOTIDE SEQUENCE [LARGE SCALE GENOMIC DNA]</scope>
    <source>
        <strain evidence="2">Lst14</strain>
    </source>
</reference>
<feature type="chain" id="PRO_5019860805" evidence="1">
    <location>
        <begin position="23"/>
        <end position="181"/>
    </location>
</feature>
<evidence type="ECO:0000256" key="1">
    <source>
        <dbReference type="SAM" id="SignalP"/>
    </source>
</evidence>
<feature type="signal peptide" evidence="1">
    <location>
        <begin position="1"/>
        <end position="22"/>
    </location>
</feature>
<evidence type="ECO:0000313" key="3">
    <source>
        <dbReference type="Proteomes" id="UP000291343"/>
    </source>
</evidence>
<keyword evidence="1" id="KW-0732">Signal</keyword>